<feature type="region of interest" description="Disordered" evidence="1">
    <location>
        <begin position="59"/>
        <end position="82"/>
    </location>
</feature>
<evidence type="ECO:0000256" key="1">
    <source>
        <dbReference type="SAM" id="MobiDB-lite"/>
    </source>
</evidence>
<organism evidence="2 3">
    <name type="scientific">Romanomermis culicivorax</name>
    <name type="common">Nematode worm</name>
    <dbReference type="NCBI Taxonomy" id="13658"/>
    <lineage>
        <taxon>Eukaryota</taxon>
        <taxon>Metazoa</taxon>
        <taxon>Ecdysozoa</taxon>
        <taxon>Nematoda</taxon>
        <taxon>Enoplea</taxon>
        <taxon>Dorylaimia</taxon>
        <taxon>Mermithida</taxon>
        <taxon>Mermithoidea</taxon>
        <taxon>Mermithidae</taxon>
        <taxon>Romanomermis</taxon>
    </lineage>
</organism>
<evidence type="ECO:0000313" key="3">
    <source>
        <dbReference type="WBParaSite" id="nRc.2.0.1.t05951-RA"/>
    </source>
</evidence>
<keyword evidence="2" id="KW-1185">Reference proteome</keyword>
<sequence>MEKYDVNHVTLGEIGRHVTPASRKVQTVSTLRIRSGKIPVFQQENGTAVWEKEKMTLSNAGLPDDLPDEKFENRLFSDEDAG</sequence>
<accession>A0A915HXC4</accession>
<evidence type="ECO:0000313" key="2">
    <source>
        <dbReference type="Proteomes" id="UP000887565"/>
    </source>
</evidence>
<name>A0A915HXC4_ROMCU</name>
<protein>
    <submittedName>
        <fullName evidence="3">Uncharacterized protein</fullName>
    </submittedName>
</protein>
<proteinExistence type="predicted"/>
<feature type="compositionally biased region" description="Basic and acidic residues" evidence="1">
    <location>
        <begin position="68"/>
        <end position="82"/>
    </location>
</feature>
<dbReference type="WBParaSite" id="nRc.2.0.1.t05951-RA">
    <property type="protein sequence ID" value="nRc.2.0.1.t05951-RA"/>
    <property type="gene ID" value="nRc.2.0.1.g05951"/>
</dbReference>
<dbReference type="AlphaFoldDB" id="A0A915HXC4"/>
<reference evidence="3" key="1">
    <citation type="submission" date="2022-11" db="UniProtKB">
        <authorList>
            <consortium name="WormBaseParasite"/>
        </authorList>
    </citation>
    <scope>IDENTIFICATION</scope>
</reference>
<dbReference type="Proteomes" id="UP000887565">
    <property type="component" value="Unplaced"/>
</dbReference>